<sequence>MRLLDVETLEFQDFNGAIPPYAIASHHWLDSEATYHEVRDGLKQESTGFRKVKGFCDAVKKLQAAGEIKWLWMDTCCTNKADFTEFSEAINSMFRWYAEASICIAYLSDVDSLDSSPEWVMRQFWRSEWFTRGWTLQELLAPKLVLFLNRDWEPLGHKAPRAGLWDVEALKLSTRLLGFNLSAHISKITEIPERVLFDVRKSNDYSIEDRKAWMEGRTTTKPEDLAYCQFGLFGIFLPLIYGERENAMERLEEELQRKKTRLQPIEIQLSAQSPKSPKALKPPTPETPLDRRRSTKFVRGEAPYKRTITIDDRVGSRTFETTVDLRFTIGQFKLLLAKEDWIGRPWSEFGLSFFDKDGKRIPLISPAPQCYETKLKELNGLYKVTVKTVE</sequence>
<comment type="caution">
    <text evidence="4">The sequence shown here is derived from an EMBL/GenBank/DDBJ whole genome shotgun (WGS) entry which is preliminary data.</text>
</comment>
<dbReference type="PANTHER" id="PTHR10622">
    <property type="entry name" value="HET DOMAIN-CONTAINING PROTEIN"/>
    <property type="match status" value="1"/>
</dbReference>
<evidence type="ECO:0000313" key="5">
    <source>
        <dbReference type="Proteomes" id="UP001296104"/>
    </source>
</evidence>
<feature type="coiled-coil region" evidence="1">
    <location>
        <begin position="241"/>
        <end position="268"/>
    </location>
</feature>
<evidence type="ECO:0000256" key="1">
    <source>
        <dbReference type="SAM" id="Coils"/>
    </source>
</evidence>
<feature type="domain" description="Heterokaryon incompatibility" evidence="3">
    <location>
        <begin position="21"/>
        <end position="115"/>
    </location>
</feature>
<protein>
    <recommendedName>
        <fullName evidence="3">Heterokaryon incompatibility domain-containing protein</fullName>
    </recommendedName>
</protein>
<dbReference type="EMBL" id="CAVMBE010000012">
    <property type="protein sequence ID" value="CAK3913369.1"/>
    <property type="molecule type" value="Genomic_DNA"/>
</dbReference>
<reference evidence="4" key="1">
    <citation type="submission" date="2023-11" db="EMBL/GenBank/DDBJ databases">
        <authorList>
            <person name="Alioto T."/>
            <person name="Alioto T."/>
            <person name="Gomez Garrido J."/>
        </authorList>
    </citation>
    <scope>NUCLEOTIDE SEQUENCE</scope>
</reference>
<evidence type="ECO:0000259" key="3">
    <source>
        <dbReference type="Pfam" id="PF06985"/>
    </source>
</evidence>
<proteinExistence type="predicted"/>
<dbReference type="Proteomes" id="UP001296104">
    <property type="component" value="Unassembled WGS sequence"/>
</dbReference>
<accession>A0AAI8YVB6</accession>
<keyword evidence="5" id="KW-1185">Reference proteome</keyword>
<evidence type="ECO:0000256" key="2">
    <source>
        <dbReference type="SAM" id="MobiDB-lite"/>
    </source>
</evidence>
<evidence type="ECO:0000313" key="4">
    <source>
        <dbReference type="EMBL" id="CAK3913369.1"/>
    </source>
</evidence>
<organism evidence="4 5">
    <name type="scientific">Lecanosticta acicola</name>
    <dbReference type="NCBI Taxonomy" id="111012"/>
    <lineage>
        <taxon>Eukaryota</taxon>
        <taxon>Fungi</taxon>
        <taxon>Dikarya</taxon>
        <taxon>Ascomycota</taxon>
        <taxon>Pezizomycotina</taxon>
        <taxon>Dothideomycetes</taxon>
        <taxon>Dothideomycetidae</taxon>
        <taxon>Mycosphaerellales</taxon>
        <taxon>Mycosphaerellaceae</taxon>
        <taxon>Lecanosticta</taxon>
    </lineage>
</organism>
<gene>
    <name evidence="4" type="ORF">LECACI_7A002652</name>
</gene>
<dbReference type="PANTHER" id="PTHR10622:SF10">
    <property type="entry name" value="HET DOMAIN-CONTAINING PROTEIN"/>
    <property type="match status" value="1"/>
</dbReference>
<feature type="region of interest" description="Disordered" evidence="2">
    <location>
        <begin position="272"/>
        <end position="291"/>
    </location>
</feature>
<dbReference type="InterPro" id="IPR010730">
    <property type="entry name" value="HET"/>
</dbReference>
<keyword evidence="1" id="KW-0175">Coiled coil</keyword>
<dbReference type="AlphaFoldDB" id="A0AAI8YVB6"/>
<name>A0AAI8YVB6_9PEZI</name>
<dbReference type="Pfam" id="PF06985">
    <property type="entry name" value="HET"/>
    <property type="match status" value="1"/>
</dbReference>